<dbReference type="SUPFAM" id="SSF103473">
    <property type="entry name" value="MFS general substrate transporter"/>
    <property type="match status" value="1"/>
</dbReference>
<keyword evidence="7" id="KW-1185">Reference proteome</keyword>
<evidence type="ECO:0000256" key="4">
    <source>
        <dbReference type="SAM" id="Phobius"/>
    </source>
</evidence>
<name>A0A261UB31_9BORD</name>
<dbReference type="InterPro" id="IPR011701">
    <property type="entry name" value="MFS"/>
</dbReference>
<proteinExistence type="predicted"/>
<dbReference type="PROSITE" id="PS50850">
    <property type="entry name" value="MFS"/>
    <property type="match status" value="1"/>
</dbReference>
<feature type="transmembrane region" description="Helical" evidence="4">
    <location>
        <begin position="319"/>
        <end position="341"/>
    </location>
</feature>
<dbReference type="EMBL" id="NEVQ01000008">
    <property type="protein sequence ID" value="OZI59114.1"/>
    <property type="molecule type" value="Genomic_DNA"/>
</dbReference>
<dbReference type="GO" id="GO:0022857">
    <property type="term" value="F:transmembrane transporter activity"/>
    <property type="evidence" value="ECO:0007669"/>
    <property type="project" value="InterPro"/>
</dbReference>
<dbReference type="Gene3D" id="1.20.1250.20">
    <property type="entry name" value="MFS general substrate transporter like domains"/>
    <property type="match status" value="2"/>
</dbReference>
<dbReference type="PANTHER" id="PTHR11360:SF284">
    <property type="entry name" value="EG:103B4.3 PROTEIN-RELATED"/>
    <property type="match status" value="1"/>
</dbReference>
<feature type="transmembrane region" description="Helical" evidence="4">
    <location>
        <begin position="107"/>
        <end position="127"/>
    </location>
</feature>
<keyword evidence="3 4" id="KW-0472">Membrane</keyword>
<dbReference type="Proteomes" id="UP000216885">
    <property type="component" value="Unassembled WGS sequence"/>
</dbReference>
<evidence type="ECO:0000313" key="6">
    <source>
        <dbReference type="EMBL" id="OZI59114.1"/>
    </source>
</evidence>
<dbReference type="AlphaFoldDB" id="A0A261UB31"/>
<sequence>MTFKKLPFGIFYGWLVVAAAFVITFVGFGSAYTFSSFFESLQHEFGASRGSVSLVFSLAGFLYFALGIVSAPLSDRYGVKVLSAAGMILVGSGLILAGRAQSIMQVYAAYSVGIGFGIGSAYVPALGAVQRWFVIRRGFASGLAVSGIGVGTLLLPPFATWLISHIGWRSAYTTLGIVSIILGILAALLMEDDPAKRGLQPDGGHRTPVSQAHSPQSGLSVGQAIRTRRFIELYLASLIGALGVFVPFVHLAPYAIDHDASAATAVWLLGAIGIGSTAGRFFLGGIADKMGRERFLVAMYIGMAASFAIWAVSSSVYPLALFAIVFGLFYGGWVAILPAVVADMFGGRQAGRIIGVLYTSVAVGALIGPSAAGFAYDVSQSYLIPIAASVVLNVIAAIITVMAAYRPAASKAD</sequence>
<evidence type="ECO:0000256" key="3">
    <source>
        <dbReference type="ARBA" id="ARBA00023136"/>
    </source>
</evidence>
<feature type="transmembrane region" description="Helical" evidence="4">
    <location>
        <begin position="12"/>
        <end position="34"/>
    </location>
</feature>
<keyword evidence="2 4" id="KW-1133">Transmembrane helix</keyword>
<dbReference type="InterPro" id="IPR050327">
    <property type="entry name" value="Proton-linked_MCT"/>
</dbReference>
<dbReference type="PANTHER" id="PTHR11360">
    <property type="entry name" value="MONOCARBOXYLATE TRANSPORTER"/>
    <property type="match status" value="1"/>
</dbReference>
<evidence type="ECO:0000256" key="1">
    <source>
        <dbReference type="ARBA" id="ARBA00022692"/>
    </source>
</evidence>
<accession>A0A261UB31</accession>
<protein>
    <submittedName>
        <fullName evidence="6">MFS transporter</fullName>
    </submittedName>
</protein>
<feature type="transmembrane region" description="Helical" evidence="4">
    <location>
        <begin position="171"/>
        <end position="190"/>
    </location>
</feature>
<feature type="transmembrane region" description="Helical" evidence="4">
    <location>
        <begin position="382"/>
        <end position="405"/>
    </location>
</feature>
<feature type="transmembrane region" description="Helical" evidence="4">
    <location>
        <begin position="81"/>
        <end position="101"/>
    </location>
</feature>
<comment type="caution">
    <text evidence="6">The sequence shown here is derived from an EMBL/GenBank/DDBJ whole genome shotgun (WGS) entry which is preliminary data.</text>
</comment>
<dbReference type="InterPro" id="IPR036259">
    <property type="entry name" value="MFS_trans_sf"/>
</dbReference>
<feature type="domain" description="Major facilitator superfamily (MFS) profile" evidence="5">
    <location>
        <begin position="15"/>
        <end position="405"/>
    </location>
</feature>
<reference evidence="6 7" key="1">
    <citation type="submission" date="2017-05" db="EMBL/GenBank/DDBJ databases">
        <title>Complete and WGS of Bordetella genogroups.</title>
        <authorList>
            <person name="Spilker T."/>
            <person name="LiPuma J."/>
        </authorList>
    </citation>
    <scope>NUCLEOTIDE SEQUENCE [LARGE SCALE GENOMIC DNA]</scope>
    <source>
        <strain evidence="6 7">AU9919</strain>
    </source>
</reference>
<feature type="transmembrane region" description="Helical" evidence="4">
    <location>
        <begin position="233"/>
        <end position="256"/>
    </location>
</feature>
<feature type="transmembrane region" description="Helical" evidence="4">
    <location>
        <begin position="353"/>
        <end position="376"/>
    </location>
</feature>
<gene>
    <name evidence="6" type="ORF">CAL20_05640</name>
</gene>
<keyword evidence="1 4" id="KW-0812">Transmembrane</keyword>
<evidence type="ECO:0000313" key="7">
    <source>
        <dbReference type="Proteomes" id="UP000216885"/>
    </source>
</evidence>
<feature type="transmembrane region" description="Helical" evidence="4">
    <location>
        <begin position="139"/>
        <end position="159"/>
    </location>
</feature>
<dbReference type="InterPro" id="IPR020846">
    <property type="entry name" value="MFS_dom"/>
</dbReference>
<evidence type="ECO:0000256" key="2">
    <source>
        <dbReference type="ARBA" id="ARBA00022989"/>
    </source>
</evidence>
<dbReference type="Pfam" id="PF07690">
    <property type="entry name" value="MFS_1"/>
    <property type="match status" value="1"/>
</dbReference>
<evidence type="ECO:0000259" key="5">
    <source>
        <dbReference type="PROSITE" id="PS50850"/>
    </source>
</evidence>
<feature type="transmembrane region" description="Helical" evidence="4">
    <location>
        <begin position="262"/>
        <end position="283"/>
    </location>
</feature>
<feature type="transmembrane region" description="Helical" evidence="4">
    <location>
        <begin position="54"/>
        <end position="74"/>
    </location>
</feature>
<feature type="transmembrane region" description="Helical" evidence="4">
    <location>
        <begin position="295"/>
        <end position="313"/>
    </location>
</feature>
<organism evidence="6 7">
    <name type="scientific">Bordetella genomosp. 4</name>
    <dbReference type="NCBI Taxonomy" id="463044"/>
    <lineage>
        <taxon>Bacteria</taxon>
        <taxon>Pseudomonadati</taxon>
        <taxon>Pseudomonadota</taxon>
        <taxon>Betaproteobacteria</taxon>
        <taxon>Burkholderiales</taxon>
        <taxon>Alcaligenaceae</taxon>
        <taxon>Bordetella</taxon>
    </lineage>
</organism>
<dbReference type="RefSeq" id="WP_094837397.1">
    <property type="nucleotide sequence ID" value="NZ_NEVQ01000008.1"/>
</dbReference>